<comment type="caution">
    <text evidence="2">The sequence shown here is derived from an EMBL/GenBank/DDBJ whole genome shotgun (WGS) entry which is preliminary data.</text>
</comment>
<dbReference type="AlphaFoldDB" id="A0ABD3A5W9"/>
<feature type="region of interest" description="Disordered" evidence="1">
    <location>
        <begin position="551"/>
        <end position="621"/>
    </location>
</feature>
<feature type="compositionally biased region" description="Low complexity" evidence="1">
    <location>
        <begin position="190"/>
        <end position="210"/>
    </location>
</feature>
<feature type="compositionally biased region" description="Polar residues" evidence="1">
    <location>
        <begin position="285"/>
        <end position="300"/>
    </location>
</feature>
<feature type="compositionally biased region" description="Polar residues" evidence="1">
    <location>
        <begin position="66"/>
        <end position="81"/>
    </location>
</feature>
<feature type="compositionally biased region" description="Polar residues" evidence="1">
    <location>
        <begin position="551"/>
        <end position="572"/>
    </location>
</feature>
<evidence type="ECO:0000256" key="1">
    <source>
        <dbReference type="SAM" id="MobiDB-lite"/>
    </source>
</evidence>
<feature type="compositionally biased region" description="Basic and acidic residues" evidence="1">
    <location>
        <begin position="92"/>
        <end position="104"/>
    </location>
</feature>
<dbReference type="PANTHER" id="PTHR34367">
    <property type="entry name" value="OS02G0734667 PROTEIN"/>
    <property type="match status" value="1"/>
</dbReference>
<dbReference type="Proteomes" id="UP001630127">
    <property type="component" value="Unassembled WGS sequence"/>
</dbReference>
<name>A0ABD3A5W9_9GENT</name>
<gene>
    <name evidence="2" type="ORF">ACH5RR_013480</name>
</gene>
<feature type="region of interest" description="Disordered" evidence="1">
    <location>
        <begin position="44"/>
        <end position="215"/>
    </location>
</feature>
<evidence type="ECO:0000313" key="2">
    <source>
        <dbReference type="EMBL" id="KAL3525108.1"/>
    </source>
</evidence>
<sequence length="621" mass="66609">MGSANNGGLLNGGIFVAAPVRTSSCTKEEVDAILIQCGRLSRSSSTGKAANLSGSCGSGGESNSGINPHSSHSGRNYSGSKRSYDFDNENGSDGRDGDKIHDDNVVVGGGDDGNEIVGEQSHRHRQRHRQSRTVGSPSKGRRRTLSREREQQEQGQGQQPRSGSSRERGNNSGNGSGRRVSRSPGRRSESPISTTTSNGVVNSSLSGNGNRPRKMVSVPATVSSLVTDESNNAGGGGNETISASAVKRIQVKRNVTGGADAAVCVRTAASPRARSPARGNVKVLNENQNHHQQTVSLSRSNSRKAEHSPFRRNPLSEIDTNVIIEQVALPGIKAANNILPQALNQKPNSDYSKFVVQGTDYKMSDSKQSAHQAVTSNAALNMDDSGPECLKPLAITRSRSSRLSRDLDINPEMLSNTSPSYTALLLEDIQNFHQKTNTPAITLPPCLSKACTILEAVANLNSTSSDKRRIPTVEQFNKLYDNASFGVHPDGCKGLQTKDLFVQSQVVGSDNIMEPSFHKYVTVGRGGEDMEEQESSGSNSFVGGQHYWNSPSSWEPKSADSTNDCWTSSRSNNIRDAEEVARRRLSEKKRDSDQQQNNGIGRGRIASRGIHSVPTVTAAST</sequence>
<organism evidence="2 3">
    <name type="scientific">Cinchona calisaya</name>
    <dbReference type="NCBI Taxonomy" id="153742"/>
    <lineage>
        <taxon>Eukaryota</taxon>
        <taxon>Viridiplantae</taxon>
        <taxon>Streptophyta</taxon>
        <taxon>Embryophyta</taxon>
        <taxon>Tracheophyta</taxon>
        <taxon>Spermatophyta</taxon>
        <taxon>Magnoliopsida</taxon>
        <taxon>eudicotyledons</taxon>
        <taxon>Gunneridae</taxon>
        <taxon>Pentapetalae</taxon>
        <taxon>asterids</taxon>
        <taxon>lamiids</taxon>
        <taxon>Gentianales</taxon>
        <taxon>Rubiaceae</taxon>
        <taxon>Cinchonoideae</taxon>
        <taxon>Cinchoneae</taxon>
        <taxon>Cinchona</taxon>
    </lineage>
</organism>
<feature type="compositionally biased region" description="Low complexity" evidence="1">
    <location>
        <begin position="153"/>
        <end position="163"/>
    </location>
</feature>
<dbReference type="InterPro" id="IPR040412">
    <property type="entry name" value="At1g65710-like"/>
</dbReference>
<feature type="region of interest" description="Disordered" evidence="1">
    <location>
        <begin position="270"/>
        <end position="310"/>
    </location>
</feature>
<reference evidence="2 3" key="1">
    <citation type="submission" date="2024-11" db="EMBL/GenBank/DDBJ databases">
        <title>A near-complete genome assembly of Cinchona calisaya.</title>
        <authorList>
            <person name="Lian D.C."/>
            <person name="Zhao X.W."/>
            <person name="Wei L."/>
        </authorList>
    </citation>
    <scope>NUCLEOTIDE SEQUENCE [LARGE SCALE GENOMIC DNA]</scope>
    <source>
        <tissue evidence="2">Nenye</tissue>
    </source>
</reference>
<feature type="compositionally biased region" description="Basic residues" evidence="1">
    <location>
        <begin position="122"/>
        <end position="131"/>
    </location>
</feature>
<dbReference type="PANTHER" id="PTHR34367:SF1">
    <property type="entry name" value="OS04G0528600 PROTEIN"/>
    <property type="match status" value="1"/>
</dbReference>
<protein>
    <submittedName>
        <fullName evidence="2">Uncharacterized protein</fullName>
    </submittedName>
</protein>
<evidence type="ECO:0000313" key="3">
    <source>
        <dbReference type="Proteomes" id="UP001630127"/>
    </source>
</evidence>
<dbReference type="EMBL" id="JBJUIK010000006">
    <property type="protein sequence ID" value="KAL3525108.1"/>
    <property type="molecule type" value="Genomic_DNA"/>
</dbReference>
<accession>A0ABD3A5W9</accession>
<proteinExistence type="predicted"/>
<keyword evidence="3" id="KW-1185">Reference proteome</keyword>
<feature type="compositionally biased region" description="Basic and acidic residues" evidence="1">
    <location>
        <begin position="573"/>
        <end position="593"/>
    </location>
</feature>